<comment type="caution">
    <text evidence="1">The sequence shown here is derived from an EMBL/GenBank/DDBJ whole genome shotgun (WGS) entry which is preliminary data.</text>
</comment>
<sequence length="134" mass="14869">MGWPTSSDTRLIDCSETEFSSMLSGISVMIQPSSHGSYMCVGLGCRVDMPSESGNNDKETKTDENDENGSHRQKYSTYRARSGDLPSLVGAEDQRERLDRDLPWTIGLALPSMGEKRFSSKDRVILVYAPKEKG</sequence>
<reference evidence="2" key="1">
    <citation type="journal article" date="2023" name="Nat. Plants">
        <title>Single-cell RNA sequencing provides a high-resolution roadmap for understanding the multicellular compartmentation of specialized metabolism.</title>
        <authorList>
            <person name="Sun S."/>
            <person name="Shen X."/>
            <person name="Li Y."/>
            <person name="Li Y."/>
            <person name="Wang S."/>
            <person name="Li R."/>
            <person name="Zhang H."/>
            <person name="Shen G."/>
            <person name="Guo B."/>
            <person name="Wei J."/>
            <person name="Xu J."/>
            <person name="St-Pierre B."/>
            <person name="Chen S."/>
            <person name="Sun C."/>
        </authorList>
    </citation>
    <scope>NUCLEOTIDE SEQUENCE [LARGE SCALE GENOMIC DNA]</scope>
</reference>
<dbReference type="Proteomes" id="UP001060085">
    <property type="component" value="Linkage Group LG02"/>
</dbReference>
<accession>A0ACC0BV35</accession>
<keyword evidence="2" id="KW-1185">Reference proteome</keyword>
<organism evidence="1 2">
    <name type="scientific">Catharanthus roseus</name>
    <name type="common">Madagascar periwinkle</name>
    <name type="synonym">Vinca rosea</name>
    <dbReference type="NCBI Taxonomy" id="4058"/>
    <lineage>
        <taxon>Eukaryota</taxon>
        <taxon>Viridiplantae</taxon>
        <taxon>Streptophyta</taxon>
        <taxon>Embryophyta</taxon>
        <taxon>Tracheophyta</taxon>
        <taxon>Spermatophyta</taxon>
        <taxon>Magnoliopsida</taxon>
        <taxon>eudicotyledons</taxon>
        <taxon>Gunneridae</taxon>
        <taxon>Pentapetalae</taxon>
        <taxon>asterids</taxon>
        <taxon>lamiids</taxon>
        <taxon>Gentianales</taxon>
        <taxon>Apocynaceae</taxon>
        <taxon>Rauvolfioideae</taxon>
        <taxon>Vinceae</taxon>
        <taxon>Catharanthinae</taxon>
        <taxon>Catharanthus</taxon>
    </lineage>
</organism>
<evidence type="ECO:0000313" key="1">
    <source>
        <dbReference type="EMBL" id="KAI5676443.1"/>
    </source>
</evidence>
<protein>
    <submittedName>
        <fullName evidence="1">Uncharacterized protein</fullName>
    </submittedName>
</protein>
<evidence type="ECO:0000313" key="2">
    <source>
        <dbReference type="Proteomes" id="UP001060085"/>
    </source>
</evidence>
<gene>
    <name evidence="1" type="ORF">M9H77_07393</name>
</gene>
<dbReference type="EMBL" id="CM044702">
    <property type="protein sequence ID" value="KAI5676443.1"/>
    <property type="molecule type" value="Genomic_DNA"/>
</dbReference>
<name>A0ACC0BV35_CATRO</name>
<proteinExistence type="predicted"/>